<dbReference type="AlphaFoldDB" id="F8IDL4"/>
<reference evidence="2 3" key="1">
    <citation type="journal article" date="2011" name="J. Bacteriol.">
        <title>Complete Genome Sequence of Alicyclobacillus acidocaldarius Strain Tc-4-1.</title>
        <authorList>
            <person name="Chen Y."/>
            <person name="He Y."/>
            <person name="Zhang B."/>
            <person name="Yang J."/>
            <person name="Li W."/>
            <person name="Dong Z."/>
            <person name="Hu S."/>
        </authorList>
    </citation>
    <scope>NUCLEOTIDE SEQUENCE [LARGE SCALE GENOMIC DNA]</scope>
    <source>
        <strain evidence="2 3">Tc-4-1</strain>
    </source>
</reference>
<organism evidence="2 3">
    <name type="scientific">Alicyclobacillus acidocaldarius (strain Tc-4-1)</name>
    <name type="common">Bacillus acidocaldarius</name>
    <dbReference type="NCBI Taxonomy" id="1048834"/>
    <lineage>
        <taxon>Bacteria</taxon>
        <taxon>Bacillati</taxon>
        <taxon>Bacillota</taxon>
        <taxon>Bacilli</taxon>
        <taxon>Bacillales</taxon>
        <taxon>Alicyclobacillaceae</taxon>
        <taxon>Alicyclobacillus</taxon>
    </lineage>
</organism>
<proteinExistence type="predicted"/>
<evidence type="ECO:0000313" key="3">
    <source>
        <dbReference type="Proteomes" id="UP000000292"/>
    </source>
</evidence>
<feature type="transmembrane region" description="Helical" evidence="1">
    <location>
        <begin position="29"/>
        <end position="47"/>
    </location>
</feature>
<keyword evidence="1" id="KW-0472">Membrane</keyword>
<reference evidence="3" key="2">
    <citation type="submission" date="2011-06" db="EMBL/GenBank/DDBJ databases">
        <title>The complete genome sequence of Alicyclobacillus acidocaldarius sp. Tc-4-1.</title>
        <authorList>
            <person name="Chen Y."/>
            <person name="He Y."/>
            <person name="Dong Z."/>
            <person name="Hu S."/>
        </authorList>
    </citation>
    <scope>NUCLEOTIDE SEQUENCE [LARGE SCALE GENOMIC DNA]</scope>
    <source>
        <strain evidence="3">Tc-4-1</strain>
    </source>
</reference>
<accession>F8IDL4</accession>
<dbReference type="EMBL" id="CP002902">
    <property type="protein sequence ID" value="AEJ45057.1"/>
    <property type="molecule type" value="Genomic_DNA"/>
</dbReference>
<dbReference type="HOGENOM" id="CLU_2784707_0_0_9"/>
<sequence>MCDSILALVARLRLQARNRERSVLLVNTLLEWFLSLFANVLQALTWSRSAERWARRRDRHEHPKDRFH</sequence>
<name>F8IDL4_ALIAT</name>
<evidence type="ECO:0000313" key="2">
    <source>
        <dbReference type="EMBL" id="AEJ45057.1"/>
    </source>
</evidence>
<dbReference type="Proteomes" id="UP000000292">
    <property type="component" value="Chromosome"/>
</dbReference>
<keyword evidence="1" id="KW-1133">Transmembrane helix</keyword>
<dbReference type="STRING" id="1048834.TC41_3176"/>
<dbReference type="KEGG" id="aad:TC41_3176"/>
<protein>
    <submittedName>
        <fullName evidence="2">Uncharacterized protein</fullName>
    </submittedName>
</protein>
<gene>
    <name evidence="2" type="ordered locus">TC41_3176</name>
</gene>
<keyword evidence="1" id="KW-0812">Transmembrane</keyword>
<dbReference type="PATRIC" id="fig|1048834.4.peg.3017"/>
<evidence type="ECO:0000256" key="1">
    <source>
        <dbReference type="SAM" id="Phobius"/>
    </source>
</evidence>